<evidence type="ECO:0000313" key="3">
    <source>
        <dbReference type="Proteomes" id="UP000243342"/>
    </source>
</evidence>
<protein>
    <recommendedName>
        <fullName evidence="4">Lipoprotein</fullName>
    </recommendedName>
</protein>
<gene>
    <name evidence="2" type="ORF">BIV57_08090</name>
</gene>
<evidence type="ECO:0000313" key="2">
    <source>
        <dbReference type="EMBL" id="OIV37986.1"/>
    </source>
</evidence>
<sequence>MQHPAPGRARLLSLLAVALAATGCTSQTDSATATVDAHTATHLMCQSGLAWADGDAQVQRTLRPAVQKLIGQYQHNANPGVALLALRLDDALNASEATKGVAMAALRRRCRT</sequence>
<feature type="signal peptide" evidence="1">
    <location>
        <begin position="1"/>
        <end position="20"/>
    </location>
</feature>
<evidence type="ECO:0008006" key="4">
    <source>
        <dbReference type="Google" id="ProtNLM"/>
    </source>
</evidence>
<organism evidence="2 3">
    <name type="scientific">Mangrovactinospora gilvigrisea</name>
    <dbReference type="NCBI Taxonomy" id="1428644"/>
    <lineage>
        <taxon>Bacteria</taxon>
        <taxon>Bacillati</taxon>
        <taxon>Actinomycetota</taxon>
        <taxon>Actinomycetes</taxon>
        <taxon>Kitasatosporales</taxon>
        <taxon>Streptomycetaceae</taxon>
        <taxon>Mangrovactinospora</taxon>
    </lineage>
</organism>
<keyword evidence="1" id="KW-0732">Signal</keyword>
<dbReference type="RefSeq" id="WP_071656033.1">
    <property type="nucleotide sequence ID" value="NZ_MLCF01000036.1"/>
</dbReference>
<feature type="chain" id="PRO_5039340824" description="Lipoprotein" evidence="1">
    <location>
        <begin position="21"/>
        <end position="112"/>
    </location>
</feature>
<comment type="caution">
    <text evidence="2">The sequence shown here is derived from an EMBL/GenBank/DDBJ whole genome shotgun (WGS) entry which is preliminary data.</text>
</comment>
<dbReference type="STRING" id="1428644.BIV57_08090"/>
<dbReference type="Proteomes" id="UP000243342">
    <property type="component" value="Unassembled WGS sequence"/>
</dbReference>
<keyword evidence="3" id="KW-1185">Reference proteome</keyword>
<dbReference type="AlphaFoldDB" id="A0A1J7CE90"/>
<evidence type="ECO:0000256" key="1">
    <source>
        <dbReference type="SAM" id="SignalP"/>
    </source>
</evidence>
<proteinExistence type="predicted"/>
<reference evidence="2 3" key="1">
    <citation type="submission" date="2016-10" db="EMBL/GenBank/DDBJ databases">
        <title>Genome sequence of Streptomyces gilvigriseus MUSC 26.</title>
        <authorList>
            <person name="Lee L.-H."/>
            <person name="Ser H.-L."/>
        </authorList>
    </citation>
    <scope>NUCLEOTIDE SEQUENCE [LARGE SCALE GENOMIC DNA]</scope>
    <source>
        <strain evidence="2 3">MUSC 26</strain>
    </source>
</reference>
<accession>A0A1J7CE90</accession>
<dbReference type="EMBL" id="MLCF01000036">
    <property type="protein sequence ID" value="OIV37986.1"/>
    <property type="molecule type" value="Genomic_DNA"/>
</dbReference>
<name>A0A1J7CE90_9ACTN</name>